<feature type="domain" description="4Fe-4S Mo/W bis-MGD-type" evidence="10">
    <location>
        <begin position="45"/>
        <end position="101"/>
    </location>
</feature>
<evidence type="ECO:0000256" key="7">
    <source>
        <dbReference type="ARBA" id="ARBA00023002"/>
    </source>
</evidence>
<comment type="similarity">
    <text evidence="3">Belongs to the prokaryotic molybdopterin-containing oxidoreductase family.</text>
</comment>
<keyword evidence="8" id="KW-0408">Iron</keyword>
<accession>I0ENQ3</accession>
<evidence type="ECO:0000256" key="3">
    <source>
        <dbReference type="ARBA" id="ARBA00010312"/>
    </source>
</evidence>
<evidence type="ECO:0000256" key="6">
    <source>
        <dbReference type="ARBA" id="ARBA00022723"/>
    </source>
</evidence>
<dbReference type="InterPro" id="IPR006311">
    <property type="entry name" value="TAT_signal"/>
</dbReference>
<gene>
    <name evidence="11" type="ordered locus">HCW_06570</name>
</gene>
<evidence type="ECO:0000256" key="8">
    <source>
        <dbReference type="ARBA" id="ARBA00023004"/>
    </source>
</evidence>
<keyword evidence="4" id="KW-0004">4Fe-4S</keyword>
<dbReference type="AlphaFoldDB" id="I0ENQ3"/>
<dbReference type="Gene3D" id="3.40.50.740">
    <property type="match status" value="1"/>
</dbReference>
<dbReference type="HOGENOM" id="CLU_061371_2_0_7"/>
<dbReference type="PROSITE" id="PS51669">
    <property type="entry name" value="4FE4S_MOW_BIS_MGD"/>
    <property type="match status" value="1"/>
</dbReference>
<keyword evidence="7" id="KW-0560">Oxidoreductase</keyword>
<dbReference type="Gene3D" id="2.20.25.90">
    <property type="entry name" value="ADC-like domains"/>
    <property type="match status" value="1"/>
</dbReference>
<dbReference type="PATRIC" id="fig|182217.3.peg.1388"/>
<keyword evidence="5" id="KW-0500">Molybdenum</keyword>
<dbReference type="PANTHER" id="PTHR43598:SF1">
    <property type="entry name" value="FORMATE DEHYDROGENASE-O MAJOR SUBUNIT"/>
    <property type="match status" value="1"/>
</dbReference>
<dbReference type="STRING" id="182217.HCW_06570"/>
<dbReference type="InterPro" id="IPR006963">
    <property type="entry name" value="Mopterin_OxRdtase_4Fe-4S_dom"/>
</dbReference>
<evidence type="ECO:0000313" key="12">
    <source>
        <dbReference type="Proteomes" id="UP000005010"/>
    </source>
</evidence>
<keyword evidence="12" id="KW-1185">Reference proteome</keyword>
<dbReference type="GO" id="GO:0009061">
    <property type="term" value="P:anaerobic respiration"/>
    <property type="evidence" value="ECO:0007669"/>
    <property type="project" value="TreeGrafter"/>
</dbReference>
<dbReference type="PROSITE" id="PS51318">
    <property type="entry name" value="TAT"/>
    <property type="match status" value="1"/>
</dbReference>
<evidence type="ECO:0000256" key="1">
    <source>
        <dbReference type="ARBA" id="ARBA00001966"/>
    </source>
</evidence>
<dbReference type="NCBIfam" id="TIGR01409">
    <property type="entry name" value="TAT_signal_seq"/>
    <property type="match status" value="1"/>
</dbReference>
<dbReference type="KEGG" id="hce:HCW_06570"/>
<evidence type="ECO:0000259" key="10">
    <source>
        <dbReference type="PROSITE" id="PS51669"/>
    </source>
</evidence>
<dbReference type="GO" id="GO:0009055">
    <property type="term" value="F:electron transfer activity"/>
    <property type="evidence" value="ECO:0007669"/>
    <property type="project" value="TreeGrafter"/>
</dbReference>
<evidence type="ECO:0000256" key="4">
    <source>
        <dbReference type="ARBA" id="ARBA00022485"/>
    </source>
</evidence>
<proteinExistence type="inferred from homology"/>
<keyword evidence="6" id="KW-0479">Metal-binding</keyword>
<dbReference type="Proteomes" id="UP000005010">
    <property type="component" value="Chromosome"/>
</dbReference>
<protein>
    <submittedName>
        <fullName evidence="11">NAD-dependent formate dehydrogenase subunit alpha</fullName>
    </submittedName>
</protein>
<dbReference type="Pfam" id="PF00384">
    <property type="entry name" value="Molybdopterin"/>
    <property type="match status" value="1"/>
</dbReference>
<dbReference type="GO" id="GO:0030151">
    <property type="term" value="F:molybdenum ion binding"/>
    <property type="evidence" value="ECO:0007669"/>
    <property type="project" value="TreeGrafter"/>
</dbReference>
<evidence type="ECO:0000256" key="9">
    <source>
        <dbReference type="ARBA" id="ARBA00023014"/>
    </source>
</evidence>
<organism evidence="11 12">
    <name type="scientific">Helicobacter cetorum (strain ATCC BAA-429 / MIT 00-7128)</name>
    <dbReference type="NCBI Taxonomy" id="182217"/>
    <lineage>
        <taxon>Bacteria</taxon>
        <taxon>Pseudomonadati</taxon>
        <taxon>Campylobacterota</taxon>
        <taxon>Epsilonproteobacteria</taxon>
        <taxon>Campylobacterales</taxon>
        <taxon>Helicobacteraceae</taxon>
        <taxon>Helicobacter</taxon>
    </lineage>
</organism>
<dbReference type="GO" id="GO:0016491">
    <property type="term" value="F:oxidoreductase activity"/>
    <property type="evidence" value="ECO:0007669"/>
    <property type="project" value="UniProtKB-KW"/>
</dbReference>
<reference evidence="12" key="1">
    <citation type="submission" date="2012-04" db="EMBL/GenBank/DDBJ databases">
        <title>Complete genome sequence of Helicobacter cetorum strain MIT 00-7128.</title>
        <authorList>
            <person name="Kersulyte D."/>
            <person name="Berg D.E."/>
        </authorList>
    </citation>
    <scope>NUCLEOTIDE SEQUENCE [LARGE SCALE GENOMIC DNA]</scope>
    <source>
        <strain evidence="12">MIT 00-7128</strain>
    </source>
</reference>
<dbReference type="SUPFAM" id="SSF53706">
    <property type="entry name" value="Formate dehydrogenase/DMSO reductase, domains 1-3"/>
    <property type="match status" value="1"/>
</dbReference>
<dbReference type="Pfam" id="PF04879">
    <property type="entry name" value="Molybdop_Fe4S4"/>
    <property type="match status" value="1"/>
</dbReference>
<dbReference type="GO" id="GO:0030313">
    <property type="term" value="C:cell envelope"/>
    <property type="evidence" value="ECO:0007669"/>
    <property type="project" value="UniProtKB-SubCell"/>
</dbReference>
<dbReference type="PANTHER" id="PTHR43598">
    <property type="entry name" value="TUNGSTEN-CONTAINING FORMYLMETHANOFURAN DEHYDROGENASE 2 SUBUNIT B"/>
    <property type="match status" value="1"/>
</dbReference>
<keyword evidence="9" id="KW-0411">Iron-sulfur</keyword>
<evidence type="ECO:0000313" key="11">
    <source>
        <dbReference type="EMBL" id="AFI04572.1"/>
    </source>
</evidence>
<name>I0ENQ3_HELC0</name>
<sequence>MEQRPMSRRSFLKMGAIGAGASVSLAFGENQVKKTDKILDPNAGVKRVKTICSICSAGCGIIAEVKDGVWIRQDVAQDHPISAGSHCCKGVDQIDLVKSKMRLKYPLKKENGEYKRISYEQAINEISEKMLKMRQEHGPDSMMFLGSAKFNSQQAYYFRKFAAFYGTNNIDHVARI</sequence>
<dbReference type="InterPro" id="IPR019546">
    <property type="entry name" value="TAT_signal_bac_arc"/>
</dbReference>
<dbReference type="SMART" id="SM00926">
    <property type="entry name" value="Molybdop_Fe4S4"/>
    <property type="match status" value="1"/>
</dbReference>
<comment type="subcellular location">
    <subcellularLocation>
        <location evidence="2">Cell envelope</location>
    </subcellularLocation>
</comment>
<evidence type="ECO:0000256" key="5">
    <source>
        <dbReference type="ARBA" id="ARBA00022505"/>
    </source>
</evidence>
<dbReference type="InterPro" id="IPR006656">
    <property type="entry name" value="Mopterin_OxRdtase"/>
</dbReference>
<dbReference type="EMBL" id="CP003479">
    <property type="protein sequence ID" value="AFI04572.1"/>
    <property type="molecule type" value="Genomic_DNA"/>
</dbReference>
<comment type="cofactor">
    <cofactor evidence="1">
        <name>[4Fe-4S] cluster</name>
        <dbReference type="ChEBI" id="CHEBI:49883"/>
    </cofactor>
</comment>
<dbReference type="eggNOG" id="COG0243">
    <property type="taxonomic scope" value="Bacteria"/>
</dbReference>
<dbReference type="GO" id="GO:0051539">
    <property type="term" value="F:4 iron, 4 sulfur cluster binding"/>
    <property type="evidence" value="ECO:0007669"/>
    <property type="project" value="UniProtKB-KW"/>
</dbReference>
<evidence type="ECO:0000256" key="2">
    <source>
        <dbReference type="ARBA" id="ARBA00004196"/>
    </source>
</evidence>